<evidence type="ECO:0000313" key="2">
    <source>
        <dbReference type="EMBL" id="MQL79053.1"/>
    </source>
</evidence>
<feature type="compositionally biased region" description="Polar residues" evidence="1">
    <location>
        <begin position="63"/>
        <end position="80"/>
    </location>
</feature>
<dbReference type="EMBL" id="NMUH01000431">
    <property type="protein sequence ID" value="MQL79053.1"/>
    <property type="molecule type" value="Genomic_DNA"/>
</dbReference>
<feature type="compositionally biased region" description="Polar residues" evidence="1">
    <location>
        <begin position="92"/>
        <end position="102"/>
    </location>
</feature>
<feature type="compositionally biased region" description="Acidic residues" evidence="1">
    <location>
        <begin position="136"/>
        <end position="155"/>
    </location>
</feature>
<organism evidence="2 3">
    <name type="scientific">Colocasia esculenta</name>
    <name type="common">Wild taro</name>
    <name type="synonym">Arum esculentum</name>
    <dbReference type="NCBI Taxonomy" id="4460"/>
    <lineage>
        <taxon>Eukaryota</taxon>
        <taxon>Viridiplantae</taxon>
        <taxon>Streptophyta</taxon>
        <taxon>Embryophyta</taxon>
        <taxon>Tracheophyta</taxon>
        <taxon>Spermatophyta</taxon>
        <taxon>Magnoliopsida</taxon>
        <taxon>Liliopsida</taxon>
        <taxon>Araceae</taxon>
        <taxon>Aroideae</taxon>
        <taxon>Colocasieae</taxon>
        <taxon>Colocasia</taxon>
    </lineage>
</organism>
<evidence type="ECO:0000256" key="1">
    <source>
        <dbReference type="SAM" id="MobiDB-lite"/>
    </source>
</evidence>
<gene>
    <name evidence="2" type="ORF">Taro_011495</name>
</gene>
<sequence length="155" mass="16520">MDLSRVMDGRSGGGDDYLVAGGTTAAEKDELGYTTGDALMHPTPQSNQARNVDMQMLAQGSSVQNLQMPQGSKQMKTFRSASAPPSPVRESPSFNAAQGGSFSENNLQIPQIGANEMPAGNCLPQAFAQLGHLTQEEDLSDSLDSEMDMNMDEHP</sequence>
<dbReference type="AlphaFoldDB" id="A0A843UCR9"/>
<proteinExistence type="predicted"/>
<feature type="region of interest" description="Disordered" evidence="1">
    <location>
        <begin position="133"/>
        <end position="155"/>
    </location>
</feature>
<evidence type="ECO:0000313" key="3">
    <source>
        <dbReference type="Proteomes" id="UP000652761"/>
    </source>
</evidence>
<feature type="region of interest" description="Disordered" evidence="1">
    <location>
        <begin position="1"/>
        <end position="21"/>
    </location>
</feature>
<comment type="caution">
    <text evidence="2">The sequence shown here is derived from an EMBL/GenBank/DDBJ whole genome shotgun (WGS) entry which is preliminary data.</text>
</comment>
<keyword evidence="3" id="KW-1185">Reference proteome</keyword>
<reference evidence="2" key="1">
    <citation type="submission" date="2017-07" db="EMBL/GenBank/DDBJ databases">
        <title>Taro Niue Genome Assembly and Annotation.</title>
        <authorList>
            <person name="Atibalentja N."/>
            <person name="Keating K."/>
            <person name="Fields C.J."/>
        </authorList>
    </citation>
    <scope>NUCLEOTIDE SEQUENCE</scope>
    <source>
        <strain evidence="2">Niue_2</strain>
        <tissue evidence="2">Leaf</tissue>
    </source>
</reference>
<accession>A0A843UCR9</accession>
<name>A0A843UCR9_COLES</name>
<feature type="region of interest" description="Disordered" evidence="1">
    <location>
        <begin position="63"/>
        <end position="102"/>
    </location>
</feature>
<dbReference type="Proteomes" id="UP000652761">
    <property type="component" value="Unassembled WGS sequence"/>
</dbReference>
<protein>
    <submittedName>
        <fullName evidence="2">Uncharacterized protein</fullName>
    </submittedName>
</protein>